<protein>
    <submittedName>
        <fullName evidence="2">Uncharacterized protein</fullName>
    </submittedName>
</protein>
<sequence length="160" mass="17837">MAPQQTYGTGSGSKDERGTDYGPDALKVLKDLAPVDRRPDYYLIGDFDHVDPVTEHDILWSWSQGFLTTETASMMLKLVEGDTIGEIVLQLGIPLPTEAAISPEEAAATLGDEPVDGDPLFHVRKRIRDGRLPSHRRSDVEARRIFEAQVWQRHEGTNIV</sequence>
<evidence type="ECO:0000313" key="3">
    <source>
        <dbReference type="Proteomes" id="UP000319824"/>
    </source>
</evidence>
<comment type="caution">
    <text evidence="2">The sequence shown here is derived from an EMBL/GenBank/DDBJ whole genome shotgun (WGS) entry which is preliminary data.</text>
</comment>
<dbReference type="Proteomes" id="UP000319824">
    <property type="component" value="Unassembled WGS sequence"/>
</dbReference>
<dbReference type="RefSeq" id="WP_022717036.1">
    <property type="nucleotide sequence ID" value="NZ_ATTQ01000013.1"/>
</dbReference>
<evidence type="ECO:0000313" key="2">
    <source>
        <dbReference type="EMBL" id="TVZ63108.1"/>
    </source>
</evidence>
<name>A0A559SL62_9HYPH</name>
<dbReference type="EMBL" id="VISO01000003">
    <property type="protein sequence ID" value="TVZ63108.1"/>
    <property type="molecule type" value="Genomic_DNA"/>
</dbReference>
<evidence type="ECO:0000256" key="1">
    <source>
        <dbReference type="SAM" id="MobiDB-lite"/>
    </source>
</evidence>
<proteinExistence type="predicted"/>
<organism evidence="2 3">
    <name type="scientific">Rhizobium mongolense USDA 1844</name>
    <dbReference type="NCBI Taxonomy" id="1079460"/>
    <lineage>
        <taxon>Bacteria</taxon>
        <taxon>Pseudomonadati</taxon>
        <taxon>Pseudomonadota</taxon>
        <taxon>Alphaproteobacteria</taxon>
        <taxon>Hyphomicrobiales</taxon>
        <taxon>Rhizobiaceae</taxon>
        <taxon>Rhizobium/Agrobacterium group</taxon>
        <taxon>Rhizobium</taxon>
    </lineage>
</organism>
<dbReference type="AlphaFoldDB" id="A0A559SL62"/>
<gene>
    <name evidence="2" type="ORF">BCL32_3225</name>
</gene>
<accession>A0A559SL62</accession>
<reference evidence="2 3" key="1">
    <citation type="submission" date="2019-06" db="EMBL/GenBank/DDBJ databases">
        <title>Pac Bio to generate improved reference genome sequences for organisms with transposon mutant libraries (support for FEBA project).</title>
        <authorList>
            <person name="Blow M."/>
        </authorList>
    </citation>
    <scope>NUCLEOTIDE SEQUENCE [LARGE SCALE GENOMIC DNA]</scope>
    <source>
        <strain evidence="2 3">USDA 1844</strain>
    </source>
</reference>
<feature type="region of interest" description="Disordered" evidence="1">
    <location>
        <begin position="1"/>
        <end position="23"/>
    </location>
</feature>